<evidence type="ECO:0000313" key="3">
    <source>
        <dbReference type="Proteomes" id="UP000261875"/>
    </source>
</evidence>
<dbReference type="GO" id="GO:0090729">
    <property type="term" value="F:toxin activity"/>
    <property type="evidence" value="ECO:0007669"/>
    <property type="project" value="UniProtKB-KW"/>
</dbReference>
<geneLocation type="plasmid" evidence="3">
    <name>p5d_fsymbiotica-1</name>
</geneLocation>
<keyword evidence="3" id="KW-1185">Reference proteome</keyword>
<evidence type="ECO:0000313" key="2">
    <source>
        <dbReference type="EMBL" id="AWK15565.1"/>
    </source>
</evidence>
<dbReference type="InterPro" id="IPR020972">
    <property type="entry name" value="Dermonecrotic/RTX_toxin_MLD"/>
</dbReference>
<dbReference type="Gene3D" id="1.20.140.180">
    <property type="match status" value="1"/>
</dbReference>
<keyword evidence="2" id="KW-0614">Plasmid</keyword>
<feature type="domain" description="Dermonecrotic/RTX toxin membrane localization" evidence="1">
    <location>
        <begin position="240"/>
        <end position="319"/>
    </location>
</feature>
<organism evidence="2 3">
    <name type="scientific">Candidatus Fukatsuia symbiotica</name>
    <dbReference type="NCBI Taxonomy" id="1878942"/>
    <lineage>
        <taxon>Bacteria</taxon>
        <taxon>Pseudomonadati</taxon>
        <taxon>Pseudomonadota</taxon>
        <taxon>Gammaproteobacteria</taxon>
        <taxon>Enterobacterales</taxon>
        <taxon>Yersiniaceae</taxon>
        <taxon>Candidatus Fukatsuia</taxon>
    </lineage>
</organism>
<protein>
    <recommendedName>
        <fullName evidence="1">Dermonecrotic/RTX toxin membrane localization domain-containing protein</fullName>
    </recommendedName>
</protein>
<dbReference type="GO" id="GO:0005576">
    <property type="term" value="C:extracellular region"/>
    <property type="evidence" value="ECO:0007669"/>
    <property type="project" value="UniProtKB-SubCell"/>
</dbReference>
<dbReference type="Pfam" id="PF11647">
    <property type="entry name" value="MLD"/>
    <property type="match status" value="1"/>
</dbReference>
<dbReference type="RefSeq" id="WP_119797875.1">
    <property type="nucleotide sequence ID" value="NZ_CP021660.1"/>
</dbReference>
<dbReference type="GO" id="GO:0033644">
    <property type="term" value="C:host cell membrane"/>
    <property type="evidence" value="ECO:0007669"/>
    <property type="project" value="UniProtKB-SubCell"/>
</dbReference>
<dbReference type="Gene3D" id="1.25.40.20">
    <property type="entry name" value="Ankyrin repeat-containing domain"/>
    <property type="match status" value="1"/>
</dbReference>
<dbReference type="SUPFAM" id="SSF48403">
    <property type="entry name" value="Ankyrin repeat"/>
    <property type="match status" value="1"/>
</dbReference>
<dbReference type="Proteomes" id="UP000261875">
    <property type="component" value="Plasmid p5D_Fsymbiotica-1"/>
</dbReference>
<proteinExistence type="predicted"/>
<name>A0A2U8IB78_9GAMM</name>
<sequence>MYQQTRRTVTAVTDADYFMWEKGILVKGDKSPLYGHIMGQLLNYAIDITDDLLINKLLNENNIHLKQTDHEGKDNPLVRALDKNLSWMIIPKLLSKHNWQAYQPSDKYNLLYYPIKNKNLTTLQLLLNAGADPNQYLKTDRSVLQQAVLSGEPGWVEILLEYDAKDNTGDALKAAIRQGNVEMVAQLSAIARPIDHLISLYPSLLSLARSLPTSSSERIIDILKFQINEKQLKQPLFDQIMSVAAMKEMAYIPFKPVGRLYQAILNSLDRLHRTSGSEKITTAFKLKIQIAHYKETNPRKDRRQEAFLILDEEINTALFTPETTTSSIKIIIDFAKNDLPFVIDLYQWVSSHSMQASINFLIDKLKKQPNPAAHFNEIKNIYSGATYLTYPLTIDQWDSKYSGAARNELNRQFSENPAPISVALRQEGQGLLFGYRDDTHYQKSLECIQLYMPSLKKKGVTTICLPLNKAEEQSITSYMKPPGGRGISAR</sequence>
<dbReference type="SUPFAM" id="SSF158842">
    <property type="entry name" value="PMT central region-like"/>
    <property type="match status" value="1"/>
</dbReference>
<reference evidence="2 3" key="1">
    <citation type="submission" date="2017-05" db="EMBL/GenBank/DDBJ databases">
        <title>Genome sequence of Candidatus Fukatsuia symbiotica and Candidatus Hamiltonella defensa from Acyrthosiphon pisum strain 5D.</title>
        <authorList>
            <person name="Patel V.A."/>
            <person name="Chevignon G."/>
            <person name="Russell J.A."/>
            <person name="Oliver K.M."/>
        </authorList>
    </citation>
    <scope>NUCLEOTIDE SEQUENCE [LARGE SCALE GENOMIC DNA]</scope>
    <source>
        <strain evidence="2 3">5D</strain>
        <plasmid evidence="3">p5d_fsymbiotica-1</plasmid>
    </source>
</reference>
<dbReference type="InterPro" id="IPR036770">
    <property type="entry name" value="Ankyrin_rpt-contain_sf"/>
</dbReference>
<dbReference type="AlphaFoldDB" id="A0A2U8IB78"/>
<gene>
    <name evidence="2" type="ORF">CCS41_14170</name>
</gene>
<dbReference type="CDD" id="cd16840">
    <property type="entry name" value="toxin_MLD"/>
    <property type="match status" value="1"/>
</dbReference>
<dbReference type="KEGG" id="fsm:CCS41_14170"/>
<accession>A0A2U8IB78</accession>
<dbReference type="EMBL" id="CP021660">
    <property type="protein sequence ID" value="AWK15565.1"/>
    <property type="molecule type" value="Genomic_DNA"/>
</dbReference>
<dbReference type="Gene3D" id="3.40.50.11550">
    <property type="match status" value="1"/>
</dbReference>
<evidence type="ECO:0000259" key="1">
    <source>
        <dbReference type="Pfam" id="PF11647"/>
    </source>
</evidence>